<evidence type="ECO:0000313" key="2">
    <source>
        <dbReference type="Proteomes" id="UP000632273"/>
    </source>
</evidence>
<sequence>MTQYIIGHWAQLKPDLNGKLRISVGNEDTYYLNLPVMLMEKEMKKPGANMPFAYYPGTHFTVATPDYRKAEIMRLKQMYLRWLAQHLAAQPLLLHTDILIIMYHTH</sequence>
<protein>
    <submittedName>
        <fullName evidence="1">Uncharacterized protein</fullName>
    </submittedName>
</protein>
<evidence type="ECO:0000313" key="1">
    <source>
        <dbReference type="EMBL" id="GGF15419.1"/>
    </source>
</evidence>
<reference evidence="2" key="1">
    <citation type="journal article" date="2019" name="Int. J. Syst. Evol. Microbiol.">
        <title>The Global Catalogue of Microorganisms (GCM) 10K type strain sequencing project: providing services to taxonomists for standard genome sequencing and annotation.</title>
        <authorList>
            <consortium name="The Broad Institute Genomics Platform"/>
            <consortium name="The Broad Institute Genome Sequencing Center for Infectious Disease"/>
            <person name="Wu L."/>
            <person name="Ma J."/>
        </authorList>
    </citation>
    <scope>NUCLEOTIDE SEQUENCE [LARGE SCALE GENOMIC DNA]</scope>
    <source>
        <strain evidence="2">CGMCC 1.15197</strain>
    </source>
</reference>
<proteinExistence type="predicted"/>
<organism evidence="1 2">
    <name type="scientific">Hymenobacter cavernae</name>
    <dbReference type="NCBI Taxonomy" id="2044852"/>
    <lineage>
        <taxon>Bacteria</taxon>
        <taxon>Pseudomonadati</taxon>
        <taxon>Bacteroidota</taxon>
        <taxon>Cytophagia</taxon>
        <taxon>Cytophagales</taxon>
        <taxon>Hymenobacteraceae</taxon>
        <taxon>Hymenobacter</taxon>
    </lineage>
</organism>
<dbReference type="EMBL" id="BMHT01000005">
    <property type="protein sequence ID" value="GGF15419.1"/>
    <property type="molecule type" value="Genomic_DNA"/>
</dbReference>
<dbReference type="Proteomes" id="UP000632273">
    <property type="component" value="Unassembled WGS sequence"/>
</dbReference>
<gene>
    <name evidence="1" type="ORF">GCM10011383_28390</name>
</gene>
<accession>A0ABQ1UBY6</accession>
<comment type="caution">
    <text evidence="1">The sequence shown here is derived from an EMBL/GenBank/DDBJ whole genome shotgun (WGS) entry which is preliminary data.</text>
</comment>
<dbReference type="RefSeq" id="WP_188814690.1">
    <property type="nucleotide sequence ID" value="NZ_BMHT01000005.1"/>
</dbReference>
<keyword evidence="2" id="KW-1185">Reference proteome</keyword>
<name>A0ABQ1UBY6_9BACT</name>